<dbReference type="PROSITE" id="PS51257">
    <property type="entry name" value="PROKAR_LIPOPROTEIN"/>
    <property type="match status" value="1"/>
</dbReference>
<sequence length="562" mass="63431">MNHSKKNFFLLFLATITLSACNNDKITLPGLLDEMVSYDESARYPEQPYAVGMESSHKKADTSIMSGGDYEFTPNDKAYYLRLDTIAGRIEKVLFDQSGPGVITRFSASTPQKSGVLRFYFDNQTKPAWEIPSFDFSQIGIPENGVLYRTHPETSKNGGYGSTLLLPIPYQERCLITYEEENSTADIPRFYQINFREYPENTRIESLSANSLEKYSEKINQTEAILLNPPVCNGVTHVVEDEIIPHQWKDSISLHPEAEGKYFSFRYGIQAEKGGGCIRQLQIKVSTSNPDDYAQTMRGLILKIHFDQKKTVHVPLSDFSGGGALSAAVNSWYLQADGKGKITSRWVMPFQRNCEFEIVNESHAPAHVKLEIISDNWNWDERSLYFHASWKQSRNFPLVSDCNDKEADVWSVGFIWGNGIYKGDMLSVYNHTRQWYGDGNEITVVNFVQEPPKQGVGIEDYYNTSFGPVAPFQTPFGGAISSNPENPHGYSTFLRIRNLDNTPFSNRFLLLFEMLGKEKGTIDCASTIYWYGDSEADIVGSNTIEEEANARLISAPEQTTAP</sequence>
<organism evidence="1 2">
    <name type="scientific">Candidatus Gallibacteroides avistercoris</name>
    <dbReference type="NCBI Taxonomy" id="2840833"/>
    <lineage>
        <taxon>Bacteria</taxon>
        <taxon>Pseudomonadati</taxon>
        <taxon>Bacteroidota</taxon>
        <taxon>Bacteroidia</taxon>
        <taxon>Bacteroidales</taxon>
        <taxon>Bacteroidaceae</taxon>
        <taxon>Bacteroidaceae incertae sedis</taxon>
        <taxon>Candidatus Gallibacteroides</taxon>
    </lineage>
</organism>
<dbReference type="AlphaFoldDB" id="A0A9D1SCL5"/>
<accession>A0A9D1SCL5</accession>
<name>A0A9D1SCL5_9BACT</name>
<dbReference type="Pfam" id="PF11175">
    <property type="entry name" value="DUF2961"/>
    <property type="match status" value="2"/>
</dbReference>
<reference evidence="1" key="2">
    <citation type="journal article" date="2021" name="PeerJ">
        <title>Extensive microbial diversity within the chicken gut microbiome revealed by metagenomics and culture.</title>
        <authorList>
            <person name="Gilroy R."/>
            <person name="Ravi A."/>
            <person name="Getino M."/>
            <person name="Pursley I."/>
            <person name="Horton D.L."/>
            <person name="Alikhan N.F."/>
            <person name="Baker D."/>
            <person name="Gharbi K."/>
            <person name="Hall N."/>
            <person name="Watson M."/>
            <person name="Adriaenssens E.M."/>
            <person name="Foster-Nyarko E."/>
            <person name="Jarju S."/>
            <person name="Secka A."/>
            <person name="Antonio M."/>
            <person name="Oren A."/>
            <person name="Chaudhuri R.R."/>
            <person name="La Ragione R."/>
            <person name="Hildebrand F."/>
            <person name="Pallen M.J."/>
        </authorList>
    </citation>
    <scope>NUCLEOTIDE SEQUENCE</scope>
    <source>
        <strain evidence="1">CHK158-818</strain>
    </source>
</reference>
<gene>
    <name evidence="1" type="ORF">IAB03_06780</name>
</gene>
<dbReference type="Gene3D" id="2.60.120.1390">
    <property type="match status" value="2"/>
</dbReference>
<proteinExistence type="predicted"/>
<comment type="caution">
    <text evidence="1">The sequence shown here is derived from an EMBL/GenBank/DDBJ whole genome shotgun (WGS) entry which is preliminary data.</text>
</comment>
<dbReference type="InterPro" id="IPR021345">
    <property type="entry name" value="DUF2961"/>
</dbReference>
<evidence type="ECO:0000313" key="1">
    <source>
        <dbReference type="EMBL" id="HIU55489.1"/>
    </source>
</evidence>
<evidence type="ECO:0000313" key="2">
    <source>
        <dbReference type="Proteomes" id="UP000824112"/>
    </source>
</evidence>
<reference evidence="1" key="1">
    <citation type="submission" date="2020-10" db="EMBL/GenBank/DDBJ databases">
        <authorList>
            <person name="Gilroy R."/>
        </authorList>
    </citation>
    <scope>NUCLEOTIDE SEQUENCE</scope>
    <source>
        <strain evidence="1">CHK158-818</strain>
    </source>
</reference>
<dbReference type="EMBL" id="DVNA01000150">
    <property type="protein sequence ID" value="HIU55489.1"/>
    <property type="molecule type" value="Genomic_DNA"/>
</dbReference>
<protein>
    <submittedName>
        <fullName evidence="1">DUF2961 domain-containing protein</fullName>
    </submittedName>
</protein>
<dbReference type="Proteomes" id="UP000824112">
    <property type="component" value="Unassembled WGS sequence"/>
</dbReference>